<dbReference type="PANTHER" id="PTHR33657">
    <property type="entry name" value="DOMAIN PROTEIN, PUTATIVE (AFU_ORTHOLOGUE AFUA_5G00600)-RELATED"/>
    <property type="match status" value="1"/>
</dbReference>
<dbReference type="AlphaFoldDB" id="A0A225UHZ5"/>
<keyword evidence="6" id="KW-1185">Reference proteome</keyword>
<comment type="subcellular location">
    <subcellularLocation>
        <location evidence="1">Secreted</location>
    </subcellularLocation>
</comment>
<dbReference type="EMBL" id="NBNE01018523">
    <property type="protein sequence ID" value="OWY92226.1"/>
    <property type="molecule type" value="Genomic_DNA"/>
</dbReference>
<keyword evidence="3" id="KW-0964">Secreted</keyword>
<evidence type="ECO:0000256" key="2">
    <source>
        <dbReference type="ARBA" id="ARBA00009520"/>
    </source>
</evidence>
<organism evidence="5 6">
    <name type="scientific">Phytophthora megakarya</name>
    <dbReference type="NCBI Taxonomy" id="4795"/>
    <lineage>
        <taxon>Eukaryota</taxon>
        <taxon>Sar</taxon>
        <taxon>Stramenopiles</taxon>
        <taxon>Oomycota</taxon>
        <taxon>Peronosporomycetes</taxon>
        <taxon>Peronosporales</taxon>
        <taxon>Peronosporaceae</taxon>
        <taxon>Phytophthora</taxon>
    </lineage>
</organism>
<keyword evidence="4" id="KW-0843">Virulence</keyword>
<reference evidence="6" key="1">
    <citation type="submission" date="2017-03" db="EMBL/GenBank/DDBJ databases">
        <title>Phytopthora megakarya and P. palmivora, two closely related causual agents of cacao black pod achieved similar genome size and gene model numbers by different mechanisms.</title>
        <authorList>
            <person name="Ali S."/>
            <person name="Shao J."/>
            <person name="Larry D.J."/>
            <person name="Kronmiller B."/>
            <person name="Shen D."/>
            <person name="Strem M.D."/>
            <person name="Melnick R.L."/>
            <person name="Guiltinan M.J."/>
            <person name="Tyler B.M."/>
            <person name="Meinhardt L.W."/>
            <person name="Bailey B.A."/>
        </authorList>
    </citation>
    <scope>NUCLEOTIDE SEQUENCE [LARGE SCALE GENOMIC DNA]</scope>
    <source>
        <strain evidence="6">zdho120</strain>
    </source>
</reference>
<dbReference type="OrthoDB" id="90242at2759"/>
<dbReference type="PANTHER" id="PTHR33657:SF8">
    <property type="entry name" value="DOMAIN PROTEIN, PUTATIVE (AFU_ORTHOLOGUE AFUA_5G00600)-RELATED"/>
    <property type="match status" value="1"/>
</dbReference>
<feature type="non-terminal residue" evidence="5">
    <location>
        <position position="1"/>
    </location>
</feature>
<sequence length="160" mass="18548">RSTWHRDVWAIMYAWYLPKGYEKPRGNSANNGHRHFWGYATVWIDNPAMENAKIVGVSMPGLNYESYEYEREAPVDPKHLDGSSVKLKFHAVPSEFGRGKQGLWPVEDAGEFQDLICWNQLTEAARQTLSTYHFSFTNDMSTFPLKDDVFPRLLNATWPF</sequence>
<gene>
    <name evidence="5" type="ORF">PHMEG_00038854</name>
</gene>
<accession>A0A225UHZ5</accession>
<protein>
    <submittedName>
        <fullName evidence="5">Necrosis inducing protein NPP1</fullName>
    </submittedName>
</protein>
<dbReference type="Pfam" id="PF05630">
    <property type="entry name" value="NPP1"/>
    <property type="match status" value="1"/>
</dbReference>
<dbReference type="STRING" id="4795.A0A225UHZ5"/>
<name>A0A225UHZ5_9STRA</name>
<comment type="similarity">
    <text evidence="2">Belongs to the Necrosis inducing protein (NPP1) family.</text>
</comment>
<dbReference type="GO" id="GO:0005576">
    <property type="term" value="C:extracellular region"/>
    <property type="evidence" value="ECO:0007669"/>
    <property type="project" value="UniProtKB-SubCell"/>
</dbReference>
<evidence type="ECO:0000313" key="6">
    <source>
        <dbReference type="Proteomes" id="UP000198211"/>
    </source>
</evidence>
<evidence type="ECO:0000256" key="1">
    <source>
        <dbReference type="ARBA" id="ARBA00004613"/>
    </source>
</evidence>
<comment type="caution">
    <text evidence="5">The sequence shown here is derived from an EMBL/GenBank/DDBJ whole genome shotgun (WGS) entry which is preliminary data.</text>
</comment>
<evidence type="ECO:0000313" key="5">
    <source>
        <dbReference type="EMBL" id="OWY92226.1"/>
    </source>
</evidence>
<proteinExistence type="inferred from homology"/>
<evidence type="ECO:0000256" key="3">
    <source>
        <dbReference type="ARBA" id="ARBA00022525"/>
    </source>
</evidence>
<evidence type="ECO:0000256" key="4">
    <source>
        <dbReference type="ARBA" id="ARBA00023026"/>
    </source>
</evidence>
<dbReference type="InterPro" id="IPR008701">
    <property type="entry name" value="NPP1"/>
</dbReference>
<dbReference type="Proteomes" id="UP000198211">
    <property type="component" value="Unassembled WGS sequence"/>
</dbReference>